<accession>A0A644YWY9</accession>
<dbReference type="AlphaFoldDB" id="A0A644YWY9"/>
<comment type="caution">
    <text evidence="1">The sequence shown here is derived from an EMBL/GenBank/DDBJ whole genome shotgun (WGS) entry which is preliminary data.</text>
</comment>
<evidence type="ECO:0000313" key="1">
    <source>
        <dbReference type="EMBL" id="MPM32887.1"/>
    </source>
</evidence>
<name>A0A644YWY9_9ZZZZ</name>
<gene>
    <name evidence="1" type="ORF">SDC9_79453</name>
</gene>
<proteinExistence type="predicted"/>
<sequence>MIVIAVRGFFCWVCHDGGGHVNALGIHRGQCRVAAQNELPHTHGIDVRYDGGGAVIPRAPVLENIFCPVGVYRRKLGHRAVGSGVASGRFHISRDINAIYRHGIACAAG</sequence>
<protein>
    <submittedName>
        <fullName evidence="1">Uncharacterized protein</fullName>
    </submittedName>
</protein>
<dbReference type="EMBL" id="VSSQ01006493">
    <property type="protein sequence ID" value="MPM32887.1"/>
    <property type="molecule type" value="Genomic_DNA"/>
</dbReference>
<organism evidence="1">
    <name type="scientific">bioreactor metagenome</name>
    <dbReference type="NCBI Taxonomy" id="1076179"/>
    <lineage>
        <taxon>unclassified sequences</taxon>
        <taxon>metagenomes</taxon>
        <taxon>ecological metagenomes</taxon>
    </lineage>
</organism>
<reference evidence="1" key="1">
    <citation type="submission" date="2019-08" db="EMBL/GenBank/DDBJ databases">
        <authorList>
            <person name="Kucharzyk K."/>
            <person name="Murdoch R.W."/>
            <person name="Higgins S."/>
            <person name="Loffler F."/>
        </authorList>
    </citation>
    <scope>NUCLEOTIDE SEQUENCE</scope>
</reference>